<evidence type="ECO:0000259" key="1">
    <source>
        <dbReference type="Pfam" id="PF20254"/>
    </source>
</evidence>
<dbReference type="Proteomes" id="UP000630353">
    <property type="component" value="Unassembled WGS sequence"/>
</dbReference>
<dbReference type="EMBL" id="BMZS01000002">
    <property type="protein sequence ID" value="GHD44219.1"/>
    <property type="molecule type" value="Genomic_DNA"/>
</dbReference>
<accession>A0A919CND4</accession>
<feature type="domain" description="N,N-dimethylformamidase beta subunit-like C-terminal" evidence="1">
    <location>
        <begin position="275"/>
        <end position="710"/>
    </location>
</feature>
<evidence type="ECO:0000313" key="3">
    <source>
        <dbReference type="Proteomes" id="UP000630353"/>
    </source>
</evidence>
<dbReference type="AlphaFoldDB" id="A0A919CND4"/>
<gene>
    <name evidence="2" type="ORF">GCM10017083_11410</name>
</gene>
<proteinExistence type="predicted"/>
<keyword evidence="3" id="KW-1185">Reference proteome</keyword>
<sequence>MGESMLALTGYVDRLSAAPGGTLSFNVSSTLGEDYTADLVRIRCADPNPAGPGLKLLPVDVPFGGRFPSRAQPVHLGSYGRIDTPAELVDVPVLTLSALVWPTLPDRGPQAILTVGDPDGGEGVGLEVGPRGAALRVSSDPSGTVATGEPLVARAWYRIEATIDSRAGIVRVAQVPLDPVRLGLQAASATATLRLPERPGPGVMLAAAPGSEVPAVRHYDGKLEAPMLVAGTLDADGAPAGTVLAAWDLGRGIDGVRVEDIGPGFYHGALVNLPTRGVTGARWTGREMCWRHAPDEYAAIHFHSDDLYDCGWETGFTFTVPEGMPSGVYGARLRCAGHEDIIPFYVTPAPGAPTAKVLFIGSTYTFQAYANHQRGNLDDAFRARIRDWGAYPHNPDDHHDYAHSTYNRHPDGSGVALSSRLRPILTMRPGFLTFNDARGSGLRHFPADSHVTDWLEAKGIAYDVLTDEDIDEGGAEILRPYSVVLTGSHPEYHTPGTLDALEGYTRGGGRLCYLGGNGFYWRIARNPDLPGVIEVRRAETGIRAWAAETGEYYNQLDGGLGGLWRRNARPPQRLAGVGFSSQGLFEGGWYRRLPAADDPKVSWIFEGVPEQVIGDFGLSGGGAAGFELDRADPTLGTPPGTVVLASSEGHGPSFIPVFEDLLSHVNTLNGEPRDRLVRADMIYADLPSGGALFSVGSITFCGSLSHDGYDNPVSRILENVVRRFAGV</sequence>
<dbReference type="SUPFAM" id="SSF49899">
    <property type="entry name" value="Concanavalin A-like lectins/glucanases"/>
    <property type="match status" value="1"/>
</dbReference>
<organism evidence="2 3">
    <name type="scientific">Thalassobaculum fulvum</name>
    <dbReference type="NCBI Taxonomy" id="1633335"/>
    <lineage>
        <taxon>Bacteria</taxon>
        <taxon>Pseudomonadati</taxon>
        <taxon>Pseudomonadota</taxon>
        <taxon>Alphaproteobacteria</taxon>
        <taxon>Rhodospirillales</taxon>
        <taxon>Thalassobaculaceae</taxon>
        <taxon>Thalassobaculum</taxon>
    </lineage>
</organism>
<protein>
    <submittedName>
        <fullName evidence="2">N,N-dimethylformamidase</fullName>
    </submittedName>
</protein>
<dbReference type="Pfam" id="PF20254">
    <property type="entry name" value="DMFA2_C"/>
    <property type="match status" value="1"/>
</dbReference>
<reference evidence="2" key="2">
    <citation type="submission" date="2020-09" db="EMBL/GenBank/DDBJ databases">
        <authorList>
            <person name="Sun Q."/>
            <person name="Kim S."/>
        </authorList>
    </citation>
    <scope>NUCLEOTIDE SEQUENCE</scope>
    <source>
        <strain evidence="2">KCTC 42651</strain>
    </source>
</reference>
<dbReference type="InterPro" id="IPR013320">
    <property type="entry name" value="ConA-like_dom_sf"/>
</dbReference>
<comment type="caution">
    <text evidence="2">The sequence shown here is derived from an EMBL/GenBank/DDBJ whole genome shotgun (WGS) entry which is preliminary data.</text>
</comment>
<dbReference type="SUPFAM" id="SSF52317">
    <property type="entry name" value="Class I glutamine amidotransferase-like"/>
    <property type="match status" value="1"/>
</dbReference>
<evidence type="ECO:0000313" key="2">
    <source>
        <dbReference type="EMBL" id="GHD44219.1"/>
    </source>
</evidence>
<name>A0A919CND4_9PROT</name>
<dbReference type="InterPro" id="IPR046540">
    <property type="entry name" value="DMFA2_C"/>
</dbReference>
<reference evidence="2" key="1">
    <citation type="journal article" date="2014" name="Int. J. Syst. Evol. Microbiol.">
        <title>Complete genome sequence of Corynebacterium casei LMG S-19264T (=DSM 44701T), isolated from a smear-ripened cheese.</title>
        <authorList>
            <consortium name="US DOE Joint Genome Institute (JGI-PGF)"/>
            <person name="Walter F."/>
            <person name="Albersmeier A."/>
            <person name="Kalinowski J."/>
            <person name="Ruckert C."/>
        </authorList>
    </citation>
    <scope>NUCLEOTIDE SEQUENCE</scope>
    <source>
        <strain evidence="2">KCTC 42651</strain>
    </source>
</reference>
<dbReference type="InterPro" id="IPR029062">
    <property type="entry name" value="Class_I_gatase-like"/>
</dbReference>